<reference evidence="2" key="1">
    <citation type="submission" date="2022-11" db="EMBL/GenBank/DDBJ databases">
        <authorList>
            <person name="Kikuchi T."/>
        </authorList>
    </citation>
    <scope>NUCLEOTIDE SEQUENCE</scope>
    <source>
        <strain evidence="2">PS1010</strain>
    </source>
</reference>
<keyword evidence="3" id="KW-1185">Reference proteome</keyword>
<evidence type="ECO:0000313" key="3">
    <source>
        <dbReference type="Proteomes" id="UP001152747"/>
    </source>
</evidence>
<dbReference type="AlphaFoldDB" id="A0A9P1I6P1"/>
<organism evidence="2 3">
    <name type="scientific">Caenorhabditis angaria</name>
    <dbReference type="NCBI Taxonomy" id="860376"/>
    <lineage>
        <taxon>Eukaryota</taxon>
        <taxon>Metazoa</taxon>
        <taxon>Ecdysozoa</taxon>
        <taxon>Nematoda</taxon>
        <taxon>Chromadorea</taxon>
        <taxon>Rhabditida</taxon>
        <taxon>Rhabditina</taxon>
        <taxon>Rhabditomorpha</taxon>
        <taxon>Rhabditoidea</taxon>
        <taxon>Rhabditidae</taxon>
        <taxon>Peloderinae</taxon>
        <taxon>Caenorhabditis</taxon>
    </lineage>
</organism>
<protein>
    <submittedName>
        <fullName evidence="2">Uncharacterized protein</fullName>
    </submittedName>
</protein>
<evidence type="ECO:0000313" key="2">
    <source>
        <dbReference type="EMBL" id="CAI5437754.1"/>
    </source>
</evidence>
<sequence>MLFRGEQLKKCILSRLRCSILEILITIAVIICWFGHLNQNETIPITICCANLIIAILAILILLALKTTRMHVKKRIE</sequence>
<keyword evidence="1" id="KW-0812">Transmembrane</keyword>
<name>A0A9P1I6P1_9PELO</name>
<evidence type="ECO:0000256" key="1">
    <source>
        <dbReference type="SAM" id="Phobius"/>
    </source>
</evidence>
<feature type="transmembrane region" description="Helical" evidence="1">
    <location>
        <begin position="43"/>
        <end position="65"/>
    </location>
</feature>
<comment type="caution">
    <text evidence="2">The sequence shown here is derived from an EMBL/GenBank/DDBJ whole genome shotgun (WGS) entry which is preliminary data.</text>
</comment>
<proteinExistence type="predicted"/>
<dbReference type="EMBL" id="CANHGI010000001">
    <property type="protein sequence ID" value="CAI5437754.1"/>
    <property type="molecule type" value="Genomic_DNA"/>
</dbReference>
<dbReference type="Proteomes" id="UP001152747">
    <property type="component" value="Unassembled WGS sequence"/>
</dbReference>
<keyword evidence="1" id="KW-1133">Transmembrane helix</keyword>
<keyword evidence="1" id="KW-0472">Membrane</keyword>
<gene>
    <name evidence="2" type="ORF">CAMP_LOCUS391</name>
</gene>
<feature type="transmembrane region" description="Helical" evidence="1">
    <location>
        <begin position="20"/>
        <end position="37"/>
    </location>
</feature>
<accession>A0A9P1I6P1</accession>